<reference evidence="2" key="1">
    <citation type="submission" date="2020-03" db="EMBL/GenBank/DDBJ databases">
        <authorList>
            <person name="Weist P."/>
        </authorList>
    </citation>
    <scope>NUCLEOTIDE SEQUENCE</scope>
</reference>
<evidence type="ECO:0000313" key="3">
    <source>
        <dbReference type="Proteomes" id="UP001153269"/>
    </source>
</evidence>
<dbReference type="Proteomes" id="UP001153269">
    <property type="component" value="Unassembled WGS sequence"/>
</dbReference>
<feature type="region of interest" description="Disordered" evidence="1">
    <location>
        <begin position="106"/>
        <end position="131"/>
    </location>
</feature>
<dbReference type="AlphaFoldDB" id="A0A9N7W453"/>
<keyword evidence="3" id="KW-1185">Reference proteome</keyword>
<accession>A0A9N7W453</accession>
<sequence length="144" mass="15639">MKIRTCELNNNQTKRDRESGICAVTDPPADVFLRLYDEDDKEGENISCLVLVVQVGLVQQGSIHSAANSSSDQSMPCQSSFSGLALGRRWLLIEPRTATLDSVRTSQNINGDGQRRLQEGGSGDGVLGSVPGRESNCAQVFQFH</sequence>
<organism evidence="2 3">
    <name type="scientific">Pleuronectes platessa</name>
    <name type="common">European plaice</name>
    <dbReference type="NCBI Taxonomy" id="8262"/>
    <lineage>
        <taxon>Eukaryota</taxon>
        <taxon>Metazoa</taxon>
        <taxon>Chordata</taxon>
        <taxon>Craniata</taxon>
        <taxon>Vertebrata</taxon>
        <taxon>Euteleostomi</taxon>
        <taxon>Actinopterygii</taxon>
        <taxon>Neopterygii</taxon>
        <taxon>Teleostei</taxon>
        <taxon>Neoteleostei</taxon>
        <taxon>Acanthomorphata</taxon>
        <taxon>Carangaria</taxon>
        <taxon>Pleuronectiformes</taxon>
        <taxon>Pleuronectoidei</taxon>
        <taxon>Pleuronectidae</taxon>
        <taxon>Pleuronectes</taxon>
    </lineage>
</organism>
<evidence type="ECO:0000313" key="2">
    <source>
        <dbReference type="EMBL" id="CAB1460703.1"/>
    </source>
</evidence>
<proteinExistence type="predicted"/>
<protein>
    <submittedName>
        <fullName evidence="2">Uncharacterized protein</fullName>
    </submittedName>
</protein>
<dbReference type="EMBL" id="CADEAL010004490">
    <property type="protein sequence ID" value="CAB1460703.1"/>
    <property type="molecule type" value="Genomic_DNA"/>
</dbReference>
<name>A0A9N7W453_PLEPL</name>
<evidence type="ECO:0000256" key="1">
    <source>
        <dbReference type="SAM" id="MobiDB-lite"/>
    </source>
</evidence>
<gene>
    <name evidence="2" type="ORF">PLEPLA_LOCUS48575</name>
</gene>
<comment type="caution">
    <text evidence="2">The sequence shown here is derived from an EMBL/GenBank/DDBJ whole genome shotgun (WGS) entry which is preliminary data.</text>
</comment>